<sequence>MITSASKFWDEQKICRIIRADSNQIRDLAAVAGIPLSDIFKFSSISGLDLRNQDLSGIDISKINFEGAILDGSTKFSSEMRPITNRTKLRAQIEDSIVDAKPGLDIKAVTKQFLDAIYASVRVINIIGNYNQFNNIIESSDIELFKTNVVSSRRGYLKRDAAILKPSGDDIISSAIAEIINSFPGAYEKDFSSDYTVNQMELPFRDVPRRIRDRQEVSRQMSRILTNIRKYHRIVNVYAAIEYYAECHNLKSMRDQISQISRMKQALKFIMFTADRDLITSEWRKSYFSDADIRVIDLKLLSKDDVPSLLKTVELSSGGIVRFSSAFVREVAKFRMPWHHVRPDIMRCVMYALDHARTTPLKIGISTLRKAI</sequence>
<evidence type="ECO:0000313" key="2">
    <source>
        <dbReference type="Proteomes" id="UP001597283"/>
    </source>
</evidence>
<accession>A0ABW4N8Z9</accession>
<name>A0ABW4N8Z9_9SPHN</name>
<evidence type="ECO:0008006" key="3">
    <source>
        <dbReference type="Google" id="ProtNLM"/>
    </source>
</evidence>
<protein>
    <recommendedName>
        <fullName evidence="3">Pentapeptide repeat-containing protein</fullName>
    </recommendedName>
</protein>
<keyword evidence="2" id="KW-1185">Reference proteome</keyword>
<proteinExistence type="predicted"/>
<organism evidence="1 2">
    <name type="scientific">Sphingomonas floccifaciens</name>
    <dbReference type="NCBI Taxonomy" id="1844115"/>
    <lineage>
        <taxon>Bacteria</taxon>
        <taxon>Pseudomonadati</taxon>
        <taxon>Pseudomonadota</taxon>
        <taxon>Alphaproteobacteria</taxon>
        <taxon>Sphingomonadales</taxon>
        <taxon>Sphingomonadaceae</taxon>
        <taxon>Sphingomonas</taxon>
    </lineage>
</organism>
<comment type="caution">
    <text evidence="1">The sequence shown here is derived from an EMBL/GenBank/DDBJ whole genome shotgun (WGS) entry which is preliminary data.</text>
</comment>
<dbReference type="Proteomes" id="UP001597283">
    <property type="component" value="Unassembled WGS sequence"/>
</dbReference>
<dbReference type="EMBL" id="JBHUFC010000002">
    <property type="protein sequence ID" value="MFD1786632.1"/>
    <property type="molecule type" value="Genomic_DNA"/>
</dbReference>
<dbReference type="RefSeq" id="WP_380938794.1">
    <property type="nucleotide sequence ID" value="NZ_JBHUFC010000002.1"/>
</dbReference>
<reference evidence="2" key="1">
    <citation type="journal article" date="2019" name="Int. J. Syst. Evol. Microbiol.">
        <title>The Global Catalogue of Microorganisms (GCM) 10K type strain sequencing project: providing services to taxonomists for standard genome sequencing and annotation.</title>
        <authorList>
            <consortium name="The Broad Institute Genomics Platform"/>
            <consortium name="The Broad Institute Genome Sequencing Center for Infectious Disease"/>
            <person name="Wu L."/>
            <person name="Ma J."/>
        </authorList>
    </citation>
    <scope>NUCLEOTIDE SEQUENCE [LARGE SCALE GENOMIC DNA]</scope>
    <source>
        <strain evidence="2">Q85</strain>
    </source>
</reference>
<gene>
    <name evidence="1" type="ORF">ACFSC3_03505</name>
</gene>
<evidence type="ECO:0000313" key="1">
    <source>
        <dbReference type="EMBL" id="MFD1786632.1"/>
    </source>
</evidence>